<keyword evidence="2 5" id="KW-0812">Transmembrane</keyword>
<feature type="transmembrane region" description="Helical" evidence="5">
    <location>
        <begin position="115"/>
        <end position="138"/>
    </location>
</feature>
<feature type="transmembrane region" description="Helical" evidence="5">
    <location>
        <begin position="12"/>
        <end position="31"/>
    </location>
</feature>
<gene>
    <name evidence="6" type="ORF">FN960_04635</name>
</gene>
<evidence type="ECO:0000313" key="6">
    <source>
        <dbReference type="EMBL" id="TSB47807.1"/>
    </source>
</evidence>
<evidence type="ECO:0000256" key="2">
    <source>
        <dbReference type="ARBA" id="ARBA00022692"/>
    </source>
</evidence>
<dbReference type="Pfam" id="PF07681">
    <property type="entry name" value="DoxX"/>
    <property type="match status" value="1"/>
</dbReference>
<dbReference type="GO" id="GO:0016020">
    <property type="term" value="C:membrane"/>
    <property type="evidence" value="ECO:0007669"/>
    <property type="project" value="UniProtKB-SubCell"/>
</dbReference>
<sequence>MLNFLQSSKIAMVLLSICRIALGWMWFSSGIGKVMGGEFNAGGFLQAAVDNPVLKGGGGEIVAYPLYTAFLENVAIPYADVFSFMVMWGEVLIGIALMVGLFTKTAGFFGGVMNTSFLLAGTVSTNPFMLLLVIPILVSKKNAGLLGLDSFTHKLTQWVKNKKNNKPDITIAEKPA</sequence>
<protein>
    <submittedName>
        <fullName evidence="6">DoxX family protein</fullName>
    </submittedName>
</protein>
<keyword evidence="3 5" id="KW-1133">Transmembrane helix</keyword>
<dbReference type="PANTHER" id="PTHR39157:SF1">
    <property type="entry name" value="DOXX FAMILY PROTEIN"/>
    <property type="match status" value="1"/>
</dbReference>
<accession>A0A554A293</accession>
<dbReference type="EMBL" id="VLXZ01000002">
    <property type="protein sequence ID" value="TSB47807.1"/>
    <property type="molecule type" value="Genomic_DNA"/>
</dbReference>
<keyword evidence="7" id="KW-1185">Reference proteome</keyword>
<evidence type="ECO:0000256" key="1">
    <source>
        <dbReference type="ARBA" id="ARBA00004141"/>
    </source>
</evidence>
<dbReference type="AlphaFoldDB" id="A0A554A293"/>
<evidence type="ECO:0000256" key="3">
    <source>
        <dbReference type="ARBA" id="ARBA00022989"/>
    </source>
</evidence>
<reference evidence="6 7" key="1">
    <citation type="submission" date="2019-07" db="EMBL/GenBank/DDBJ databases">
        <authorList>
            <person name="Park Y.J."/>
            <person name="Jeong S.E."/>
            <person name="Jung H.S."/>
        </authorList>
    </citation>
    <scope>NUCLEOTIDE SEQUENCE [LARGE SCALE GENOMIC DNA]</scope>
    <source>
        <strain evidence="7">P16(2019)</strain>
    </source>
</reference>
<evidence type="ECO:0000256" key="4">
    <source>
        <dbReference type="ARBA" id="ARBA00023136"/>
    </source>
</evidence>
<dbReference type="InterPro" id="IPR032808">
    <property type="entry name" value="DoxX"/>
</dbReference>
<dbReference type="OrthoDB" id="26941at2"/>
<name>A0A554A293_9BACI</name>
<comment type="caution">
    <text evidence="6">The sequence shown here is derived from an EMBL/GenBank/DDBJ whole genome shotgun (WGS) entry which is preliminary data.</text>
</comment>
<comment type="subcellular location">
    <subcellularLocation>
        <location evidence="1">Membrane</location>
        <topology evidence="1">Multi-pass membrane protein</topology>
    </subcellularLocation>
</comment>
<feature type="transmembrane region" description="Helical" evidence="5">
    <location>
        <begin position="81"/>
        <end position="103"/>
    </location>
</feature>
<dbReference type="PANTHER" id="PTHR39157">
    <property type="entry name" value="INTEGRAL MEMBRANE PROTEIN-RELATED"/>
    <property type="match status" value="1"/>
</dbReference>
<dbReference type="RefSeq" id="WP_143847382.1">
    <property type="nucleotide sequence ID" value="NZ_VLXZ01000002.1"/>
</dbReference>
<organism evidence="6 7">
    <name type="scientific">Alkalicoccobacillus porphyridii</name>
    <dbReference type="NCBI Taxonomy" id="2597270"/>
    <lineage>
        <taxon>Bacteria</taxon>
        <taxon>Bacillati</taxon>
        <taxon>Bacillota</taxon>
        <taxon>Bacilli</taxon>
        <taxon>Bacillales</taxon>
        <taxon>Bacillaceae</taxon>
        <taxon>Alkalicoccobacillus</taxon>
    </lineage>
</organism>
<proteinExistence type="predicted"/>
<keyword evidence="4 5" id="KW-0472">Membrane</keyword>
<dbReference type="Proteomes" id="UP000318521">
    <property type="component" value="Unassembled WGS sequence"/>
</dbReference>
<evidence type="ECO:0000256" key="5">
    <source>
        <dbReference type="SAM" id="Phobius"/>
    </source>
</evidence>
<evidence type="ECO:0000313" key="7">
    <source>
        <dbReference type="Proteomes" id="UP000318521"/>
    </source>
</evidence>